<feature type="signal peptide" evidence="1">
    <location>
        <begin position="1"/>
        <end position="22"/>
    </location>
</feature>
<evidence type="ECO:0000256" key="1">
    <source>
        <dbReference type="SAM" id="SignalP"/>
    </source>
</evidence>
<evidence type="ECO:0000313" key="3">
    <source>
        <dbReference type="EMBL" id="OOS00779.1"/>
    </source>
</evidence>
<dbReference type="Pfam" id="PF01476">
    <property type="entry name" value="LysM"/>
    <property type="match status" value="1"/>
</dbReference>
<accession>A0A1T0AVG1</accession>
<dbReference type="OrthoDB" id="5677126at2"/>
<feature type="domain" description="LysM" evidence="2">
    <location>
        <begin position="105"/>
        <end position="149"/>
    </location>
</feature>
<keyword evidence="4" id="KW-1185">Reference proteome</keyword>
<protein>
    <recommendedName>
        <fullName evidence="2">LysM domain-containing protein</fullName>
    </recommendedName>
</protein>
<proteinExistence type="predicted"/>
<dbReference type="AlphaFoldDB" id="A0A1T0AVG1"/>
<dbReference type="RefSeq" id="WP_078235657.1">
    <property type="nucleotide sequence ID" value="NZ_MUYA01000001.1"/>
</dbReference>
<organism evidence="3 4">
    <name type="scientific">Haemophilus paracuniculus</name>
    <dbReference type="NCBI Taxonomy" id="734"/>
    <lineage>
        <taxon>Bacteria</taxon>
        <taxon>Pseudomonadati</taxon>
        <taxon>Pseudomonadota</taxon>
        <taxon>Gammaproteobacteria</taxon>
        <taxon>Pasteurellales</taxon>
        <taxon>Pasteurellaceae</taxon>
        <taxon>Haemophilus</taxon>
    </lineage>
</organism>
<comment type="caution">
    <text evidence="3">The sequence shown here is derived from an EMBL/GenBank/DDBJ whole genome shotgun (WGS) entry which is preliminary data.</text>
</comment>
<dbReference type="Gene3D" id="3.10.350.10">
    <property type="entry name" value="LysM domain"/>
    <property type="match status" value="1"/>
</dbReference>
<dbReference type="InterPro" id="IPR018392">
    <property type="entry name" value="LysM"/>
</dbReference>
<dbReference type="STRING" id="734.B0187_00315"/>
<dbReference type="CDD" id="cd00118">
    <property type="entry name" value="LysM"/>
    <property type="match status" value="1"/>
</dbReference>
<dbReference type="EMBL" id="MUYA01000001">
    <property type="protein sequence ID" value="OOS00779.1"/>
    <property type="molecule type" value="Genomic_DNA"/>
</dbReference>
<sequence length="150" mass="15681">MKKSLFILPLAALILTACNSGSSSESSTETIEANNTSWQPADIQPAAMPSSMNQPVSTPSYGGSIPQPVSSSYGATETVGNCQVVRDASGAPIYAQIQKGCYTDSTYTVGKQDTLYLIGYLAGSNANRIASLNGLNPSAKLKVGQTLRVR</sequence>
<dbReference type="InterPro" id="IPR036779">
    <property type="entry name" value="LysM_dom_sf"/>
</dbReference>
<evidence type="ECO:0000313" key="4">
    <source>
        <dbReference type="Proteomes" id="UP000190867"/>
    </source>
</evidence>
<dbReference type="PROSITE" id="PS51782">
    <property type="entry name" value="LYSM"/>
    <property type="match status" value="1"/>
</dbReference>
<reference evidence="3 4" key="1">
    <citation type="submission" date="2017-02" db="EMBL/GenBank/DDBJ databases">
        <title>Draft genome sequence of Haemophilus paracuniculus CCUG 43573 type strain.</title>
        <authorList>
            <person name="Engstrom-Jakobsson H."/>
            <person name="Salva-Serra F."/>
            <person name="Thorell K."/>
            <person name="Gonzales-Siles L."/>
            <person name="Karlsson R."/>
            <person name="Boulund F."/>
            <person name="Engstrand L."/>
            <person name="Kristiansson E."/>
            <person name="Moore E."/>
        </authorList>
    </citation>
    <scope>NUCLEOTIDE SEQUENCE [LARGE SCALE GENOMIC DNA]</scope>
    <source>
        <strain evidence="3 4">CCUG 43573</strain>
    </source>
</reference>
<dbReference type="PROSITE" id="PS51257">
    <property type="entry name" value="PROKAR_LIPOPROTEIN"/>
    <property type="match status" value="1"/>
</dbReference>
<dbReference type="SMART" id="SM00257">
    <property type="entry name" value="LysM"/>
    <property type="match status" value="1"/>
</dbReference>
<gene>
    <name evidence="3" type="ORF">B0187_00315</name>
</gene>
<dbReference type="SUPFAM" id="SSF54106">
    <property type="entry name" value="LysM domain"/>
    <property type="match status" value="1"/>
</dbReference>
<name>A0A1T0AVG1_9PAST</name>
<evidence type="ECO:0000259" key="2">
    <source>
        <dbReference type="PROSITE" id="PS51782"/>
    </source>
</evidence>
<dbReference type="Proteomes" id="UP000190867">
    <property type="component" value="Unassembled WGS sequence"/>
</dbReference>
<feature type="chain" id="PRO_5013091782" description="LysM domain-containing protein" evidence="1">
    <location>
        <begin position="23"/>
        <end position="150"/>
    </location>
</feature>
<keyword evidence="1" id="KW-0732">Signal</keyword>